<dbReference type="PANTHER" id="PTHR33477:SF3">
    <property type="entry name" value="P-LOOP NTPASE DOMAIN-CONTAINING PROTEIN LPA1 HOMOLOG 1"/>
    <property type="match status" value="1"/>
</dbReference>
<evidence type="ECO:0000313" key="1">
    <source>
        <dbReference type="EMBL" id="RJO59961.1"/>
    </source>
</evidence>
<reference evidence="1 2" key="1">
    <citation type="journal article" date="2017" name="ISME J.">
        <title>Energy and carbon metabolisms in a deep terrestrial subsurface fluid microbial community.</title>
        <authorList>
            <person name="Momper L."/>
            <person name="Jungbluth S.P."/>
            <person name="Lee M.D."/>
            <person name="Amend J.P."/>
        </authorList>
    </citation>
    <scope>NUCLEOTIDE SEQUENCE [LARGE SCALE GENOMIC DNA]</scope>
    <source>
        <strain evidence="1">SURF_29</strain>
    </source>
</reference>
<dbReference type="AlphaFoldDB" id="A0A419DA10"/>
<dbReference type="InterPro" id="IPR027417">
    <property type="entry name" value="P-loop_NTPase"/>
</dbReference>
<organism evidence="1 2">
    <name type="scientific">candidate division WS5 bacterium</name>
    <dbReference type="NCBI Taxonomy" id="2093353"/>
    <lineage>
        <taxon>Bacteria</taxon>
        <taxon>candidate division WS5</taxon>
    </lineage>
</organism>
<accession>A0A419DA10</accession>
<comment type="caution">
    <text evidence="1">The sequence shown here is derived from an EMBL/GenBank/DDBJ whole genome shotgun (WGS) entry which is preliminary data.</text>
</comment>
<sequence>MSTVILIGGSPTAGKSYTARKIAEEFKLPWISTDTIRSQMRKIVRREDYPHLFDIDETSGEVTAEKYLNSHTVKEIVDHQCLESKDVWKGAKALIEGDYNWKSFIIEGVAVLPKLVNEVIDQKEKRIIPIFLVDSDRKRVRNTVYTRGLWDAADTYPDTVKDKEVDWVFEFNKMIMSEAKKYGFPVVDIGNRVDYLEEIKKIIKSR</sequence>
<dbReference type="EMBL" id="QZJW01000055">
    <property type="protein sequence ID" value="RJO59961.1"/>
    <property type="molecule type" value="Genomic_DNA"/>
</dbReference>
<gene>
    <name evidence="1" type="ORF">C4544_06340</name>
</gene>
<dbReference type="PANTHER" id="PTHR33477">
    <property type="entry name" value="P-LOOP NTPASE DOMAIN-CONTAINING PROTEIN LPA1 HOMOLOG 1"/>
    <property type="match status" value="1"/>
</dbReference>
<dbReference type="Gene3D" id="3.40.50.300">
    <property type="entry name" value="P-loop containing nucleotide triphosphate hydrolases"/>
    <property type="match status" value="1"/>
</dbReference>
<name>A0A419DA10_9BACT</name>
<evidence type="ECO:0008006" key="3">
    <source>
        <dbReference type="Google" id="ProtNLM"/>
    </source>
</evidence>
<evidence type="ECO:0000313" key="2">
    <source>
        <dbReference type="Proteomes" id="UP000285655"/>
    </source>
</evidence>
<dbReference type="Proteomes" id="UP000285655">
    <property type="component" value="Unassembled WGS sequence"/>
</dbReference>
<proteinExistence type="predicted"/>
<dbReference type="SUPFAM" id="SSF52540">
    <property type="entry name" value="P-loop containing nucleoside triphosphate hydrolases"/>
    <property type="match status" value="1"/>
</dbReference>
<protein>
    <recommendedName>
        <fullName evidence="3">2-phosphoglycerate kinase</fullName>
    </recommendedName>
</protein>